<dbReference type="EMBL" id="SNSC02000003">
    <property type="protein sequence ID" value="TID25713.1"/>
    <property type="molecule type" value="Genomic_DNA"/>
</dbReference>
<dbReference type="OrthoDB" id="10495102at2759"/>
<accession>A0A4Z1P8Z8</accession>
<protein>
    <submittedName>
        <fullName evidence="1">Amino-acid permease</fullName>
    </submittedName>
</protein>
<dbReference type="Proteomes" id="UP000298493">
    <property type="component" value="Unassembled WGS sequence"/>
</dbReference>
<dbReference type="AlphaFoldDB" id="A0A4Z1P8Z8"/>
<proteinExistence type="predicted"/>
<organism evidence="1 2">
    <name type="scientific">Venturia nashicola</name>
    <dbReference type="NCBI Taxonomy" id="86259"/>
    <lineage>
        <taxon>Eukaryota</taxon>
        <taxon>Fungi</taxon>
        <taxon>Dikarya</taxon>
        <taxon>Ascomycota</taxon>
        <taxon>Pezizomycotina</taxon>
        <taxon>Dothideomycetes</taxon>
        <taxon>Pleosporomycetidae</taxon>
        <taxon>Venturiales</taxon>
        <taxon>Venturiaceae</taxon>
        <taxon>Venturia</taxon>
    </lineage>
</organism>
<keyword evidence="2" id="KW-1185">Reference proteome</keyword>
<comment type="caution">
    <text evidence="1">The sequence shown here is derived from an EMBL/GenBank/DDBJ whole genome shotgun (WGS) entry which is preliminary data.</text>
</comment>
<gene>
    <name evidence="1" type="ORF">E6O75_ATG03576</name>
</gene>
<sequence>MEVQNQVAQKNNPADCDLDDLVNQMSDFSIEKTAGDILHDIKILESIERYMNQNHWKSPVSNIPNANVQQLEKQARMLREQQAYTDLVEGLEQVYCETVPFMIATIRQYSWTAKNFNGFADGSKRRAWLNFAKQCGFSA</sequence>
<name>A0A4Z1P8Z8_9PEZI</name>
<evidence type="ECO:0000313" key="1">
    <source>
        <dbReference type="EMBL" id="TID25713.1"/>
    </source>
</evidence>
<evidence type="ECO:0000313" key="2">
    <source>
        <dbReference type="Proteomes" id="UP000298493"/>
    </source>
</evidence>
<reference evidence="1 2" key="1">
    <citation type="submission" date="2019-04" db="EMBL/GenBank/DDBJ databases">
        <title>High contiguity whole genome sequence and gene annotation resource for two Venturia nashicola isolates.</title>
        <authorList>
            <person name="Prokchorchik M."/>
            <person name="Won K."/>
            <person name="Lee Y."/>
            <person name="Choi E.D."/>
            <person name="Segonzac C."/>
            <person name="Sohn K.H."/>
        </authorList>
    </citation>
    <scope>NUCLEOTIDE SEQUENCE [LARGE SCALE GENOMIC DNA]</scope>
    <source>
        <strain evidence="1 2">PRI2</strain>
    </source>
</reference>